<dbReference type="Proteomes" id="UP001595839">
    <property type="component" value="Unassembled WGS sequence"/>
</dbReference>
<name>A0ABV9AFG3_9ACTN</name>
<evidence type="ECO:0000313" key="2">
    <source>
        <dbReference type="Proteomes" id="UP001595839"/>
    </source>
</evidence>
<accession>A0ABV9AFG3</accession>
<gene>
    <name evidence="1" type="ORF">ACFPIH_02850</name>
</gene>
<sequence>MRLSLPEIWIRPQSDVDLKDYEDEDAAAIRAGDIVVYDLAIIEPRTDENWETPEAWEFLDSCGNYFGNPGNDNIYGDPRQIADEFLRFYATDMWMYNLGIRPGSLFLYRGQVHAVLGLECEPYDMDSTGYATGFLVCRPAGGGAPIRVSPEDATQRVQELSA</sequence>
<dbReference type="RefSeq" id="WP_381167806.1">
    <property type="nucleotide sequence ID" value="NZ_JBHSFK010000002.1"/>
</dbReference>
<dbReference type="EMBL" id="JBHSFK010000002">
    <property type="protein sequence ID" value="MFC4498469.1"/>
    <property type="molecule type" value="Genomic_DNA"/>
</dbReference>
<keyword evidence="2" id="KW-1185">Reference proteome</keyword>
<proteinExistence type="predicted"/>
<protein>
    <submittedName>
        <fullName evidence="1">Uncharacterized protein</fullName>
    </submittedName>
</protein>
<comment type="caution">
    <text evidence="1">The sequence shown here is derived from an EMBL/GenBank/DDBJ whole genome shotgun (WGS) entry which is preliminary data.</text>
</comment>
<evidence type="ECO:0000313" key="1">
    <source>
        <dbReference type="EMBL" id="MFC4498469.1"/>
    </source>
</evidence>
<reference evidence="2" key="1">
    <citation type="journal article" date="2019" name="Int. J. Syst. Evol. Microbiol.">
        <title>The Global Catalogue of Microorganisms (GCM) 10K type strain sequencing project: providing services to taxonomists for standard genome sequencing and annotation.</title>
        <authorList>
            <consortium name="The Broad Institute Genomics Platform"/>
            <consortium name="The Broad Institute Genome Sequencing Center for Infectious Disease"/>
            <person name="Wu L."/>
            <person name="Ma J."/>
        </authorList>
    </citation>
    <scope>NUCLEOTIDE SEQUENCE [LARGE SCALE GENOMIC DNA]</scope>
    <source>
        <strain evidence="2">CGMCC 4.7177</strain>
    </source>
</reference>
<organism evidence="1 2">
    <name type="scientific">Streptomyces vulcanius</name>
    <dbReference type="NCBI Taxonomy" id="1441876"/>
    <lineage>
        <taxon>Bacteria</taxon>
        <taxon>Bacillati</taxon>
        <taxon>Actinomycetota</taxon>
        <taxon>Actinomycetes</taxon>
        <taxon>Kitasatosporales</taxon>
        <taxon>Streptomycetaceae</taxon>
        <taxon>Streptomyces</taxon>
    </lineage>
</organism>